<dbReference type="PROSITE" id="PS00856">
    <property type="entry name" value="GUANYLATE_KINASE_1"/>
    <property type="match status" value="1"/>
</dbReference>
<dbReference type="CDD" id="cd00071">
    <property type="entry name" value="GMPK"/>
    <property type="match status" value="1"/>
</dbReference>
<accession>A0A9D9DF94</accession>
<evidence type="ECO:0000256" key="6">
    <source>
        <dbReference type="ARBA" id="ARBA00022777"/>
    </source>
</evidence>
<dbReference type="PANTHER" id="PTHR23117">
    <property type="entry name" value="GUANYLATE KINASE-RELATED"/>
    <property type="match status" value="1"/>
</dbReference>
<keyword evidence="5" id="KW-0808">Transferase</keyword>
<dbReference type="Gene3D" id="3.40.50.300">
    <property type="entry name" value="P-loop containing nucleotide triphosphate hydrolases"/>
    <property type="match status" value="1"/>
</dbReference>
<dbReference type="AlphaFoldDB" id="A0A9D9DF94"/>
<comment type="caution">
    <text evidence="10">The sequence shown here is derived from an EMBL/GenBank/DDBJ whole genome shotgun (WGS) entry which is preliminary data.</text>
</comment>
<evidence type="ECO:0000256" key="4">
    <source>
        <dbReference type="ARBA" id="ARBA00016296"/>
    </source>
</evidence>
<evidence type="ECO:0000313" key="11">
    <source>
        <dbReference type="Proteomes" id="UP000823634"/>
    </source>
</evidence>
<dbReference type="EMBL" id="JADINA010000029">
    <property type="protein sequence ID" value="MBO8426594.1"/>
    <property type="molecule type" value="Genomic_DNA"/>
</dbReference>
<comment type="similarity">
    <text evidence="2">Belongs to the guanylate kinase family.</text>
</comment>
<evidence type="ECO:0000256" key="7">
    <source>
        <dbReference type="ARBA" id="ARBA00030128"/>
    </source>
</evidence>
<dbReference type="EC" id="2.7.4.8" evidence="3"/>
<dbReference type="Pfam" id="PF00625">
    <property type="entry name" value="Guanylate_kin"/>
    <property type="match status" value="1"/>
</dbReference>
<gene>
    <name evidence="10" type="ORF">IAC61_04660</name>
</gene>
<proteinExistence type="inferred from homology"/>
<evidence type="ECO:0000256" key="1">
    <source>
        <dbReference type="ARBA" id="ARBA00003531"/>
    </source>
</evidence>
<dbReference type="InterPro" id="IPR008145">
    <property type="entry name" value="GK/Ca_channel_bsu"/>
</dbReference>
<protein>
    <recommendedName>
        <fullName evidence="4">Guanylate kinase</fullName>
        <ecNumber evidence="3">2.7.4.8</ecNumber>
    </recommendedName>
    <alternativeName>
        <fullName evidence="7">GMP kinase</fullName>
    </alternativeName>
</protein>
<reference evidence="10" key="2">
    <citation type="journal article" date="2021" name="PeerJ">
        <title>Extensive microbial diversity within the chicken gut microbiome revealed by metagenomics and culture.</title>
        <authorList>
            <person name="Gilroy R."/>
            <person name="Ravi A."/>
            <person name="Getino M."/>
            <person name="Pursley I."/>
            <person name="Horton D.L."/>
            <person name="Alikhan N.F."/>
            <person name="Baker D."/>
            <person name="Gharbi K."/>
            <person name="Hall N."/>
            <person name="Watson M."/>
            <person name="Adriaenssens E.M."/>
            <person name="Foster-Nyarko E."/>
            <person name="Jarju S."/>
            <person name="Secka A."/>
            <person name="Antonio M."/>
            <person name="Oren A."/>
            <person name="Chaudhuri R.R."/>
            <person name="La Ragione R."/>
            <person name="Hildebrand F."/>
            <person name="Pallen M.J."/>
        </authorList>
    </citation>
    <scope>NUCLEOTIDE SEQUENCE</scope>
    <source>
        <strain evidence="10">17113</strain>
    </source>
</reference>
<dbReference type="PROSITE" id="PS50052">
    <property type="entry name" value="GUANYLATE_KINASE_2"/>
    <property type="match status" value="1"/>
</dbReference>
<reference evidence="10" key="1">
    <citation type="submission" date="2020-10" db="EMBL/GenBank/DDBJ databases">
        <authorList>
            <person name="Gilroy R."/>
        </authorList>
    </citation>
    <scope>NUCLEOTIDE SEQUENCE</scope>
    <source>
        <strain evidence="10">17113</strain>
    </source>
</reference>
<dbReference type="Proteomes" id="UP000823634">
    <property type="component" value="Unassembled WGS sequence"/>
</dbReference>
<evidence type="ECO:0000256" key="8">
    <source>
        <dbReference type="ARBA" id="ARBA00048594"/>
    </source>
</evidence>
<evidence type="ECO:0000256" key="2">
    <source>
        <dbReference type="ARBA" id="ARBA00005790"/>
    </source>
</evidence>
<feature type="domain" description="Guanylate kinase-like" evidence="9">
    <location>
        <begin position="1"/>
        <end position="172"/>
    </location>
</feature>
<dbReference type="FunFam" id="3.30.63.10:FF:000002">
    <property type="entry name" value="Guanylate kinase 1"/>
    <property type="match status" value="1"/>
</dbReference>
<dbReference type="GO" id="GO:0004385">
    <property type="term" value="F:GMP kinase activity"/>
    <property type="evidence" value="ECO:0007669"/>
    <property type="project" value="UniProtKB-EC"/>
</dbReference>
<dbReference type="InterPro" id="IPR020590">
    <property type="entry name" value="Guanylate_kinase_CS"/>
</dbReference>
<dbReference type="InterPro" id="IPR008144">
    <property type="entry name" value="Guanylate_kin-like_dom"/>
</dbReference>
<dbReference type="GO" id="GO:0005829">
    <property type="term" value="C:cytosol"/>
    <property type="evidence" value="ECO:0007669"/>
    <property type="project" value="TreeGrafter"/>
</dbReference>
<comment type="function">
    <text evidence="1">Essential for recycling GMP and indirectly, cGMP.</text>
</comment>
<keyword evidence="6 10" id="KW-0418">Kinase</keyword>
<evidence type="ECO:0000256" key="5">
    <source>
        <dbReference type="ARBA" id="ARBA00022679"/>
    </source>
</evidence>
<dbReference type="SMART" id="SM00072">
    <property type="entry name" value="GuKc"/>
    <property type="match status" value="1"/>
</dbReference>
<organism evidence="10 11">
    <name type="scientific">Candidatus Alloenteromonas pullistercoris</name>
    <dbReference type="NCBI Taxonomy" id="2840785"/>
    <lineage>
        <taxon>Bacteria</taxon>
        <taxon>Bacillati</taxon>
        <taxon>Bacillota</taxon>
        <taxon>Bacillota incertae sedis</taxon>
        <taxon>Candidatus Alloenteromonas</taxon>
    </lineage>
</organism>
<dbReference type="SUPFAM" id="SSF52540">
    <property type="entry name" value="P-loop containing nucleoside triphosphate hydrolases"/>
    <property type="match status" value="1"/>
</dbReference>
<evidence type="ECO:0000259" key="9">
    <source>
        <dbReference type="PROSITE" id="PS50052"/>
    </source>
</evidence>
<dbReference type="InterPro" id="IPR027417">
    <property type="entry name" value="P-loop_NTPase"/>
</dbReference>
<sequence>MIILVGKSASGKTEIAKRLRSLYGIVKAVTHTTRPMRKGEKNGVDYHFVTKEEFLRLAEQGAFVETTEYNGNYYGCSKKEIAEGKCVVVDPSGLRAFKALGDKRIVSFALLANEETRRKRMESRGDERESILRRIENDEATFSNIEGETDFAIATDDKDIDELAKSVKEDYEAELRKRGLRH</sequence>
<dbReference type="PANTHER" id="PTHR23117:SF13">
    <property type="entry name" value="GUANYLATE KINASE"/>
    <property type="match status" value="1"/>
</dbReference>
<evidence type="ECO:0000256" key="3">
    <source>
        <dbReference type="ARBA" id="ARBA00012961"/>
    </source>
</evidence>
<name>A0A9D9DF94_9FIRM</name>
<evidence type="ECO:0000313" key="10">
    <source>
        <dbReference type="EMBL" id="MBO8426594.1"/>
    </source>
</evidence>
<comment type="catalytic activity">
    <reaction evidence="8">
        <text>GMP + ATP = GDP + ADP</text>
        <dbReference type="Rhea" id="RHEA:20780"/>
        <dbReference type="ChEBI" id="CHEBI:30616"/>
        <dbReference type="ChEBI" id="CHEBI:58115"/>
        <dbReference type="ChEBI" id="CHEBI:58189"/>
        <dbReference type="ChEBI" id="CHEBI:456216"/>
        <dbReference type="EC" id="2.7.4.8"/>
    </reaction>
</comment>